<dbReference type="SUPFAM" id="SSF52218">
    <property type="entry name" value="Flavoproteins"/>
    <property type="match status" value="1"/>
</dbReference>
<evidence type="ECO:0000259" key="7">
    <source>
        <dbReference type="Pfam" id="PF02525"/>
    </source>
</evidence>
<comment type="catalytic activity">
    <reaction evidence="6">
        <text>2 a quinone + NADH + H(+) = 2 a 1,4-benzosemiquinone + NAD(+)</text>
        <dbReference type="Rhea" id="RHEA:65952"/>
        <dbReference type="ChEBI" id="CHEBI:15378"/>
        <dbReference type="ChEBI" id="CHEBI:57540"/>
        <dbReference type="ChEBI" id="CHEBI:57945"/>
        <dbReference type="ChEBI" id="CHEBI:132124"/>
        <dbReference type="ChEBI" id="CHEBI:134225"/>
    </reaction>
</comment>
<reference evidence="8 9" key="1">
    <citation type="submission" date="2014-12" db="EMBL/GenBank/DDBJ databases">
        <title>Draft genome sequences of 29 type strains of Enterococci.</title>
        <authorList>
            <person name="Zhong Z."/>
            <person name="Sun Z."/>
            <person name="Liu W."/>
            <person name="Zhang W."/>
            <person name="Zhang H."/>
        </authorList>
    </citation>
    <scope>NUCLEOTIDE SEQUENCE [LARGE SCALE GENOMIC DNA]</scope>
    <source>
        <strain evidence="8 9">DSM 21207</strain>
    </source>
</reference>
<evidence type="ECO:0000313" key="9">
    <source>
        <dbReference type="Proteomes" id="UP000182835"/>
    </source>
</evidence>
<evidence type="ECO:0000313" key="8">
    <source>
        <dbReference type="EMBL" id="OJG15965.1"/>
    </source>
</evidence>
<organism evidence="8 9">
    <name type="scientific">Enterococcus canintestini</name>
    <dbReference type="NCBI Taxonomy" id="317010"/>
    <lineage>
        <taxon>Bacteria</taxon>
        <taxon>Bacillati</taxon>
        <taxon>Bacillota</taxon>
        <taxon>Bacilli</taxon>
        <taxon>Lactobacillales</taxon>
        <taxon>Enterococcaceae</taxon>
        <taxon>Enterococcus</taxon>
    </lineage>
</organism>
<dbReference type="PANTHER" id="PTHR43741">
    <property type="entry name" value="FMN-DEPENDENT NADH-AZOREDUCTASE 1"/>
    <property type="match status" value="1"/>
</dbReference>
<dbReference type="GO" id="GO:0016655">
    <property type="term" value="F:oxidoreductase activity, acting on NAD(P)H, quinone or similar compound as acceptor"/>
    <property type="evidence" value="ECO:0007669"/>
    <property type="project" value="InterPro"/>
</dbReference>
<keyword evidence="3 6" id="KW-0560">Oxidoreductase</keyword>
<name>A0A1L8R8D0_9ENTE</name>
<comment type="catalytic activity">
    <reaction evidence="5">
        <text>N,N-dimethyl-1,4-phenylenediamine + anthranilate + 2 NAD(+) = 2-(4-dimethylaminophenyl)diazenylbenzoate + 2 NADH + 2 H(+)</text>
        <dbReference type="Rhea" id="RHEA:55872"/>
        <dbReference type="ChEBI" id="CHEBI:15378"/>
        <dbReference type="ChEBI" id="CHEBI:15783"/>
        <dbReference type="ChEBI" id="CHEBI:16567"/>
        <dbReference type="ChEBI" id="CHEBI:57540"/>
        <dbReference type="ChEBI" id="CHEBI:57945"/>
        <dbReference type="ChEBI" id="CHEBI:71579"/>
        <dbReference type="EC" id="1.7.1.17"/>
    </reaction>
    <physiologicalReaction direction="right-to-left" evidence="5">
        <dbReference type="Rhea" id="RHEA:55874"/>
    </physiologicalReaction>
</comment>
<keyword evidence="4 6" id="KW-0520">NAD</keyword>
<evidence type="ECO:0000256" key="3">
    <source>
        <dbReference type="ARBA" id="ARBA00023002"/>
    </source>
</evidence>
<dbReference type="Gene3D" id="3.40.50.360">
    <property type="match status" value="1"/>
</dbReference>
<dbReference type="InterPro" id="IPR029039">
    <property type="entry name" value="Flavoprotein-like_sf"/>
</dbReference>
<dbReference type="HAMAP" id="MF_01216">
    <property type="entry name" value="Azoreductase_type1"/>
    <property type="match status" value="1"/>
</dbReference>
<accession>A0A1L8R8D0</accession>
<dbReference type="EC" id="1.7.1.17" evidence="6"/>
<dbReference type="InterPro" id="IPR003680">
    <property type="entry name" value="Flavodoxin_fold"/>
</dbReference>
<protein>
    <recommendedName>
        <fullName evidence="6">FMN dependent NADH:quinone oxidoreductase</fullName>
        <ecNumber evidence="6">1.6.5.-</ecNumber>
    </recommendedName>
    <alternativeName>
        <fullName evidence="6">Azo-dye reductase</fullName>
    </alternativeName>
    <alternativeName>
        <fullName evidence="6">FMN-dependent NADH-azo compound oxidoreductase</fullName>
    </alternativeName>
    <alternativeName>
        <fullName evidence="6">FMN-dependent NADH-azoreductase</fullName>
        <ecNumber evidence="6">1.7.1.17</ecNumber>
    </alternativeName>
</protein>
<gene>
    <name evidence="6" type="primary">azoR</name>
    <name evidence="8" type="ORF">RU96_GL001942</name>
</gene>
<dbReference type="Pfam" id="PF02525">
    <property type="entry name" value="Flavodoxin_2"/>
    <property type="match status" value="1"/>
</dbReference>
<keyword evidence="2 6" id="KW-0288">FMN</keyword>
<evidence type="ECO:0000256" key="2">
    <source>
        <dbReference type="ARBA" id="ARBA00022643"/>
    </source>
</evidence>
<comment type="cofactor">
    <cofactor evidence="6">
        <name>FMN</name>
        <dbReference type="ChEBI" id="CHEBI:58210"/>
    </cofactor>
    <text evidence="6">Binds 1 FMN per subunit.</text>
</comment>
<comment type="caution">
    <text evidence="8">The sequence shown here is derived from an EMBL/GenBank/DDBJ whole genome shotgun (WGS) entry which is preliminary data.</text>
</comment>
<dbReference type="PANTHER" id="PTHR43741:SF7">
    <property type="entry name" value="FMN-DEPENDENT NADH:QUINONE OXIDOREDUCTASE"/>
    <property type="match status" value="1"/>
</dbReference>
<feature type="domain" description="Flavodoxin-like fold" evidence="7">
    <location>
        <begin position="3"/>
        <end position="200"/>
    </location>
</feature>
<keyword evidence="1 6" id="KW-0285">Flavoprotein</keyword>
<evidence type="ECO:0000256" key="6">
    <source>
        <dbReference type="HAMAP-Rule" id="MF_01216"/>
    </source>
</evidence>
<dbReference type="OrthoDB" id="9805013at2"/>
<sequence>MSTLLAVKGHPLEAKDSHAVQLLEAFLDTYKETNPTDEIIVVNPYASDFPEIDADITSGWHALIKGAEFGDLSESQQSKLAAFNGLTEQFEKADKIVIANPLWNLSIPSRLKAWFDTICVAGKTFKYTAEGPVGLVTGKKALHIQASGGFYNGQDFAAQYTRQMLNFIGITDFNEILAEGLDFDPTKVDEIMTKATSEIVAAAKSF</sequence>
<comment type="function">
    <text evidence="6">Quinone reductase that provides resistance to thiol-specific stress caused by electrophilic quinones.</text>
</comment>
<dbReference type="GO" id="GO:0016652">
    <property type="term" value="F:oxidoreductase activity, acting on NAD(P)H as acceptor"/>
    <property type="evidence" value="ECO:0007669"/>
    <property type="project" value="UniProtKB-UniRule"/>
</dbReference>
<dbReference type="EMBL" id="JXKG01000004">
    <property type="protein sequence ID" value="OJG15965.1"/>
    <property type="molecule type" value="Genomic_DNA"/>
</dbReference>
<dbReference type="RefSeq" id="WP_071864322.1">
    <property type="nucleotide sequence ID" value="NZ_JBHLVQ010000013.1"/>
</dbReference>
<proteinExistence type="inferred from homology"/>
<dbReference type="EC" id="1.6.5.-" evidence="6"/>
<dbReference type="STRING" id="317010.RU96_GL001942"/>
<dbReference type="AlphaFoldDB" id="A0A1L8R8D0"/>
<comment type="caution">
    <text evidence="6">Lacks conserved residue(s) required for the propagation of feature annotation.</text>
</comment>
<evidence type="ECO:0000256" key="5">
    <source>
        <dbReference type="ARBA" id="ARBA00048542"/>
    </source>
</evidence>
<comment type="similarity">
    <text evidence="6">Belongs to the azoreductase type 1 family.</text>
</comment>
<dbReference type="InterPro" id="IPR023048">
    <property type="entry name" value="NADH:quinone_OxRdtase_FMN_depd"/>
</dbReference>
<comment type="subunit">
    <text evidence="6">Homodimer.</text>
</comment>
<dbReference type="GO" id="GO:0010181">
    <property type="term" value="F:FMN binding"/>
    <property type="evidence" value="ECO:0007669"/>
    <property type="project" value="UniProtKB-UniRule"/>
</dbReference>
<evidence type="ECO:0000256" key="4">
    <source>
        <dbReference type="ARBA" id="ARBA00023027"/>
    </source>
</evidence>
<comment type="function">
    <text evidence="6">Also exhibits azoreductase activity. Catalyzes the reductive cleavage of the azo bond in aromatic azo compounds to the corresponding amines.</text>
</comment>
<evidence type="ECO:0000256" key="1">
    <source>
        <dbReference type="ARBA" id="ARBA00022630"/>
    </source>
</evidence>
<dbReference type="Proteomes" id="UP000182835">
    <property type="component" value="Unassembled WGS sequence"/>
</dbReference>
<dbReference type="GO" id="GO:0009055">
    <property type="term" value="F:electron transfer activity"/>
    <property type="evidence" value="ECO:0007669"/>
    <property type="project" value="UniProtKB-UniRule"/>
</dbReference>
<dbReference type="InterPro" id="IPR050104">
    <property type="entry name" value="FMN-dep_NADH:Q_OxRdtase_AzoR1"/>
</dbReference>